<comment type="caution">
    <text evidence="6">The sequence shown here is derived from an EMBL/GenBank/DDBJ whole genome shotgun (WGS) entry which is preliminary data.</text>
</comment>
<dbReference type="InterPro" id="IPR014757">
    <property type="entry name" value="Tscrpt_reg_IclR_C"/>
</dbReference>
<dbReference type="EMBL" id="JAFFZN010000047">
    <property type="protein sequence ID" value="MBO8189947.1"/>
    <property type="molecule type" value="Genomic_DNA"/>
</dbReference>
<reference evidence="6 7" key="1">
    <citation type="submission" date="2021-02" db="EMBL/GenBank/DDBJ databases">
        <title>Streptomyces spirodelae sp. nov., isolated from duckweed.</title>
        <authorList>
            <person name="Saimee Y."/>
            <person name="Duangmal K."/>
        </authorList>
    </citation>
    <scope>NUCLEOTIDE SEQUENCE [LARGE SCALE GENOMIC DNA]</scope>
    <source>
        <strain evidence="6 7">DW4-2</strain>
    </source>
</reference>
<evidence type="ECO:0000313" key="6">
    <source>
        <dbReference type="EMBL" id="MBO8189947.1"/>
    </source>
</evidence>
<keyword evidence="3" id="KW-0804">Transcription</keyword>
<dbReference type="InterPro" id="IPR036390">
    <property type="entry name" value="WH_DNA-bd_sf"/>
</dbReference>
<dbReference type="PANTHER" id="PTHR30136:SF24">
    <property type="entry name" value="HTH-TYPE TRANSCRIPTIONAL REPRESSOR ALLR"/>
    <property type="match status" value="1"/>
</dbReference>
<evidence type="ECO:0000259" key="5">
    <source>
        <dbReference type="PROSITE" id="PS51078"/>
    </source>
</evidence>
<organism evidence="6 7">
    <name type="scientific">Streptomyces spirodelae</name>
    <dbReference type="NCBI Taxonomy" id="2812904"/>
    <lineage>
        <taxon>Bacteria</taxon>
        <taxon>Bacillati</taxon>
        <taxon>Actinomycetota</taxon>
        <taxon>Actinomycetes</taxon>
        <taxon>Kitasatosporales</taxon>
        <taxon>Streptomycetaceae</taxon>
        <taxon>Streptomyces</taxon>
    </lineage>
</organism>
<proteinExistence type="predicted"/>
<dbReference type="PROSITE" id="PS51077">
    <property type="entry name" value="HTH_ICLR"/>
    <property type="match status" value="1"/>
</dbReference>
<accession>A0ABS3X3J3</accession>
<dbReference type="SMART" id="SM00346">
    <property type="entry name" value="HTH_ICLR"/>
    <property type="match status" value="1"/>
</dbReference>
<keyword evidence="2" id="KW-0238">DNA-binding</keyword>
<dbReference type="Pfam" id="PF09339">
    <property type="entry name" value="HTH_IclR"/>
    <property type="match status" value="1"/>
</dbReference>
<evidence type="ECO:0000313" key="7">
    <source>
        <dbReference type="Proteomes" id="UP001518976"/>
    </source>
</evidence>
<sequence>MSGPRSVDRALELLDAVAEAPGPVSAKTLARQCGCSLSTVYHLLAPLIERGHVLRGPDGYSPGPRVPALHRSFRRHHSVDAQAAALLPRIRRATGAEAYFTTYRDGQITVIDSTTPLTATDPFAPGPETRAHATAHGKALLAQLPRAARRRYLTDHGMARHTDRTITDEARFEAELARVRDRGLAVSVGEADPAHTCLAVPLPGRPDAAPAALSVSLPRRLFQLRHTEAGAALLRAAAAFPTASE</sequence>
<evidence type="ECO:0000259" key="4">
    <source>
        <dbReference type="PROSITE" id="PS51077"/>
    </source>
</evidence>
<evidence type="ECO:0000256" key="3">
    <source>
        <dbReference type="ARBA" id="ARBA00023163"/>
    </source>
</evidence>
<dbReference type="InterPro" id="IPR050707">
    <property type="entry name" value="HTH_MetabolicPath_Reg"/>
</dbReference>
<dbReference type="Gene3D" id="3.30.450.40">
    <property type="match status" value="1"/>
</dbReference>
<dbReference type="InterPro" id="IPR029016">
    <property type="entry name" value="GAF-like_dom_sf"/>
</dbReference>
<gene>
    <name evidence="6" type="ORF">JW592_31535</name>
</gene>
<feature type="domain" description="IclR-ED" evidence="5">
    <location>
        <begin position="65"/>
        <end position="245"/>
    </location>
</feature>
<feature type="domain" description="HTH iclR-type" evidence="4">
    <location>
        <begin position="4"/>
        <end position="64"/>
    </location>
</feature>
<keyword evidence="7" id="KW-1185">Reference proteome</keyword>
<dbReference type="PROSITE" id="PS51078">
    <property type="entry name" value="ICLR_ED"/>
    <property type="match status" value="1"/>
</dbReference>
<dbReference type="PANTHER" id="PTHR30136">
    <property type="entry name" value="HELIX-TURN-HELIX TRANSCRIPTIONAL REGULATOR, ICLR FAMILY"/>
    <property type="match status" value="1"/>
</dbReference>
<dbReference type="SUPFAM" id="SSF55781">
    <property type="entry name" value="GAF domain-like"/>
    <property type="match status" value="1"/>
</dbReference>
<dbReference type="Pfam" id="PF01614">
    <property type="entry name" value="IclR_C"/>
    <property type="match status" value="1"/>
</dbReference>
<dbReference type="RefSeq" id="WP_209268705.1">
    <property type="nucleotide sequence ID" value="NZ_JAFFZN010000047.1"/>
</dbReference>
<name>A0ABS3X3J3_9ACTN</name>
<dbReference type="Proteomes" id="UP001518976">
    <property type="component" value="Unassembled WGS sequence"/>
</dbReference>
<dbReference type="Gene3D" id="1.10.10.10">
    <property type="entry name" value="Winged helix-like DNA-binding domain superfamily/Winged helix DNA-binding domain"/>
    <property type="match status" value="1"/>
</dbReference>
<evidence type="ECO:0000256" key="2">
    <source>
        <dbReference type="ARBA" id="ARBA00023125"/>
    </source>
</evidence>
<evidence type="ECO:0000256" key="1">
    <source>
        <dbReference type="ARBA" id="ARBA00023015"/>
    </source>
</evidence>
<keyword evidence="1" id="KW-0805">Transcription regulation</keyword>
<dbReference type="InterPro" id="IPR036388">
    <property type="entry name" value="WH-like_DNA-bd_sf"/>
</dbReference>
<dbReference type="SUPFAM" id="SSF46785">
    <property type="entry name" value="Winged helix' DNA-binding domain"/>
    <property type="match status" value="1"/>
</dbReference>
<protein>
    <submittedName>
        <fullName evidence="6">IclR family transcriptional regulator</fullName>
    </submittedName>
</protein>
<dbReference type="InterPro" id="IPR005471">
    <property type="entry name" value="Tscrpt_reg_IclR_N"/>
</dbReference>